<dbReference type="SUPFAM" id="SSF81301">
    <property type="entry name" value="Nucleotidyltransferase"/>
    <property type="match status" value="1"/>
</dbReference>
<keyword evidence="5 7" id="KW-0808">Transferase</keyword>
<evidence type="ECO:0000256" key="3">
    <source>
        <dbReference type="ARBA" id="ARBA00022741"/>
    </source>
</evidence>
<comment type="similarity">
    <text evidence="1">In the N-terminal section; belongs to the CoaE family.</text>
</comment>
<organism evidence="7 8">
    <name type="scientific">Plantactinospora sonchi</name>
    <dbReference type="NCBI Taxonomy" id="1544735"/>
    <lineage>
        <taxon>Bacteria</taxon>
        <taxon>Bacillati</taxon>
        <taxon>Actinomycetota</taxon>
        <taxon>Actinomycetes</taxon>
        <taxon>Micromonosporales</taxon>
        <taxon>Micromonosporaceae</taxon>
        <taxon>Plantactinospora</taxon>
    </lineage>
</organism>
<dbReference type="GO" id="GO:0004140">
    <property type="term" value="F:dephospho-CoA kinase activity"/>
    <property type="evidence" value="ECO:0007669"/>
    <property type="project" value="UniProtKB-EC"/>
</dbReference>
<evidence type="ECO:0000256" key="2">
    <source>
        <dbReference type="ARBA" id="ARBA00011058"/>
    </source>
</evidence>
<keyword evidence="4 5" id="KW-0067">ATP-binding</keyword>
<protein>
    <recommendedName>
        <fullName evidence="5 6">Dephospho-CoA kinase</fullName>
        <ecNumber evidence="5 6">2.7.1.24</ecNumber>
    </recommendedName>
    <alternativeName>
        <fullName evidence="5">Dephosphocoenzyme A kinase</fullName>
    </alternativeName>
</protein>
<keyword evidence="3 5" id="KW-0547">Nucleotide-binding</keyword>
<dbReference type="PANTHER" id="PTHR34822">
    <property type="entry name" value="GRPB DOMAIN PROTEIN (AFU_ORTHOLOGUE AFUA_1G01530)"/>
    <property type="match status" value="1"/>
</dbReference>
<dbReference type="SUPFAM" id="SSF52540">
    <property type="entry name" value="P-loop containing nucleoside triphosphate hydrolases"/>
    <property type="match status" value="1"/>
</dbReference>
<reference evidence="7 8" key="1">
    <citation type="submission" date="2024-01" db="EMBL/GenBank/DDBJ databases">
        <title>Genome insights into Plantactinospora sonchi sp. nov.</title>
        <authorList>
            <person name="Wang L."/>
        </authorList>
    </citation>
    <scope>NUCLEOTIDE SEQUENCE [LARGE SCALE GENOMIC DNA]</scope>
    <source>
        <strain evidence="7 8">NEAU-QY2</strain>
    </source>
</reference>
<evidence type="ECO:0000313" key="7">
    <source>
        <dbReference type="EMBL" id="MEE6263723.1"/>
    </source>
</evidence>
<comment type="catalytic activity">
    <reaction evidence="5">
        <text>3'-dephospho-CoA + ATP = ADP + CoA + H(+)</text>
        <dbReference type="Rhea" id="RHEA:18245"/>
        <dbReference type="ChEBI" id="CHEBI:15378"/>
        <dbReference type="ChEBI" id="CHEBI:30616"/>
        <dbReference type="ChEBI" id="CHEBI:57287"/>
        <dbReference type="ChEBI" id="CHEBI:57328"/>
        <dbReference type="ChEBI" id="CHEBI:456216"/>
        <dbReference type="EC" id="2.7.1.24"/>
    </reaction>
</comment>
<evidence type="ECO:0000256" key="5">
    <source>
        <dbReference type="HAMAP-Rule" id="MF_00376"/>
    </source>
</evidence>
<keyword evidence="5" id="KW-0173">Coenzyme A biosynthesis</keyword>
<comment type="similarity">
    <text evidence="2">In the C-terminal section; belongs to the UPF0157 (GrpB) family.</text>
</comment>
<evidence type="ECO:0000256" key="1">
    <source>
        <dbReference type="ARBA" id="ARBA00008826"/>
    </source>
</evidence>
<evidence type="ECO:0000256" key="6">
    <source>
        <dbReference type="NCBIfam" id="TIGR00152"/>
    </source>
</evidence>
<dbReference type="InterPro" id="IPR007344">
    <property type="entry name" value="GrpB/CoaE"/>
</dbReference>
<comment type="caution">
    <text evidence="7">The sequence shown here is derived from an EMBL/GenBank/DDBJ whole genome shotgun (WGS) entry which is preliminary data.</text>
</comment>
<dbReference type="CDD" id="cd02022">
    <property type="entry name" value="DPCK"/>
    <property type="match status" value="1"/>
</dbReference>
<dbReference type="Proteomes" id="UP001332243">
    <property type="component" value="Unassembled WGS sequence"/>
</dbReference>
<gene>
    <name evidence="5 7" type="primary">coaE</name>
    <name evidence="7" type="ORF">V1633_35160</name>
</gene>
<proteinExistence type="inferred from homology"/>
<dbReference type="PROSITE" id="PS51219">
    <property type="entry name" value="DPCK"/>
    <property type="match status" value="1"/>
</dbReference>
<dbReference type="NCBIfam" id="NF002879">
    <property type="entry name" value="PRK03333.1"/>
    <property type="match status" value="1"/>
</dbReference>
<sequence length="393" mass="42898">MLMIGLTGGIGAGKSVVAARLAGLGAVVIDSDRIAREVVAPGTDGLRAVVAAFGPTVCLPDGSLDRPALGQIVFGDAPARARLEGIIHPRVRARTAELVAEAAPDAIVVNDVPLLVEVGLAPTYHLVLVVRAAEETRIGRLVRDRGMTVEQAEQRIRAQAGDARREAAADVLLDNNGDLAALHAAVDTLWRDRLRPYERNVRERRVVRPDQLRLVEPDPGWPAGYERLAARVRHAVRPAEVRIDHVGSTAVPGLVAKDIVDIQLGVDSLAEADALAERLADAGFPRCPGQWWDNPRFPVDVERWEKRLHSGADPGRPVNLHVRVVGTPAWRYALLMRDHLRADPARRAEYLAVKRRLAAVGPDLEAYSVGKEPWFDEEHREAEAWATATGWRP</sequence>
<dbReference type="PANTHER" id="PTHR34822:SF1">
    <property type="entry name" value="GRPB FAMILY PROTEIN"/>
    <property type="match status" value="1"/>
</dbReference>
<dbReference type="Pfam" id="PF01121">
    <property type="entry name" value="CoaE"/>
    <property type="match status" value="1"/>
</dbReference>
<dbReference type="InterPro" id="IPR027417">
    <property type="entry name" value="P-loop_NTPase"/>
</dbReference>
<comment type="pathway">
    <text evidence="5">Cofactor biosynthesis; coenzyme A biosynthesis; CoA from (R)-pantothenate: step 5/5.</text>
</comment>
<dbReference type="NCBIfam" id="TIGR00152">
    <property type="entry name" value="dephospho-CoA kinase"/>
    <property type="match status" value="1"/>
</dbReference>
<evidence type="ECO:0000256" key="4">
    <source>
        <dbReference type="ARBA" id="ARBA00022840"/>
    </source>
</evidence>
<keyword evidence="5" id="KW-0963">Cytoplasm</keyword>
<dbReference type="Pfam" id="PF04229">
    <property type="entry name" value="GrpB"/>
    <property type="match status" value="1"/>
</dbReference>
<dbReference type="InterPro" id="IPR043519">
    <property type="entry name" value="NT_sf"/>
</dbReference>
<dbReference type="RefSeq" id="WP_331218538.1">
    <property type="nucleotide sequence ID" value="NZ_JAZGQK010000042.1"/>
</dbReference>
<evidence type="ECO:0000313" key="8">
    <source>
        <dbReference type="Proteomes" id="UP001332243"/>
    </source>
</evidence>
<feature type="binding site" evidence="5">
    <location>
        <begin position="11"/>
        <end position="16"/>
    </location>
    <ligand>
        <name>ATP</name>
        <dbReference type="ChEBI" id="CHEBI:30616"/>
    </ligand>
</feature>
<dbReference type="EMBL" id="JAZGQK010000042">
    <property type="protein sequence ID" value="MEE6263723.1"/>
    <property type="molecule type" value="Genomic_DNA"/>
</dbReference>
<name>A0ABU7S4L4_9ACTN</name>
<dbReference type="Gene3D" id="3.30.460.10">
    <property type="entry name" value="Beta Polymerase, domain 2"/>
    <property type="match status" value="1"/>
</dbReference>
<comment type="similarity">
    <text evidence="5">Belongs to the CoaE family.</text>
</comment>
<accession>A0ABU7S4L4</accession>
<comment type="function">
    <text evidence="5">Catalyzes the phosphorylation of the 3'-hydroxyl group of dephosphocoenzyme A to form coenzyme A.</text>
</comment>
<dbReference type="EC" id="2.7.1.24" evidence="5 6"/>
<dbReference type="Gene3D" id="3.40.50.300">
    <property type="entry name" value="P-loop containing nucleotide triphosphate hydrolases"/>
    <property type="match status" value="1"/>
</dbReference>
<comment type="subcellular location">
    <subcellularLocation>
        <location evidence="5">Cytoplasm</location>
    </subcellularLocation>
</comment>
<dbReference type="InterPro" id="IPR001977">
    <property type="entry name" value="Depp_CoAkinase"/>
</dbReference>
<dbReference type="HAMAP" id="MF_00376">
    <property type="entry name" value="Dephospho_CoA_kinase"/>
    <property type="match status" value="1"/>
</dbReference>
<keyword evidence="5 7" id="KW-0418">Kinase</keyword>
<keyword evidence="8" id="KW-1185">Reference proteome</keyword>